<evidence type="ECO:0000313" key="3">
    <source>
        <dbReference type="Proteomes" id="UP000620224"/>
    </source>
</evidence>
<reference evidence="2" key="1">
    <citation type="journal article" date="2014" name="Int. J. Syst. Evol. Microbiol.">
        <title>Complete genome sequence of Corynebacterium casei LMG S-19264T (=DSM 44701T), isolated from a smear-ripened cheese.</title>
        <authorList>
            <consortium name="US DOE Joint Genome Institute (JGI-PGF)"/>
            <person name="Walter F."/>
            <person name="Albersmeier A."/>
            <person name="Kalinowski J."/>
            <person name="Ruckert C."/>
        </authorList>
    </citation>
    <scope>NUCLEOTIDE SEQUENCE</scope>
    <source>
        <strain evidence="2">JCM 4490</strain>
    </source>
</reference>
<dbReference type="PANTHER" id="PTHR33993:SF10">
    <property type="entry name" value="CONSERVED PROTEIN"/>
    <property type="match status" value="1"/>
</dbReference>
<feature type="domain" description="VOC" evidence="1">
    <location>
        <begin position="134"/>
        <end position="257"/>
    </location>
</feature>
<dbReference type="PANTHER" id="PTHR33993">
    <property type="entry name" value="GLYOXALASE-RELATED"/>
    <property type="match status" value="1"/>
</dbReference>
<evidence type="ECO:0000313" key="2">
    <source>
        <dbReference type="EMBL" id="GGW54085.1"/>
    </source>
</evidence>
<keyword evidence="3" id="KW-1185">Reference proteome</keyword>
<dbReference type="RefSeq" id="WP_190016179.1">
    <property type="nucleotide sequence ID" value="NZ_BMUE01000006.1"/>
</dbReference>
<dbReference type="Pfam" id="PF00903">
    <property type="entry name" value="Glyoxalase"/>
    <property type="match status" value="2"/>
</dbReference>
<feature type="domain" description="VOC" evidence="1">
    <location>
        <begin position="10"/>
        <end position="122"/>
    </location>
</feature>
<organism evidence="2 3">
    <name type="scientific">Streptomyces lucensis JCM 4490</name>
    <dbReference type="NCBI Taxonomy" id="1306176"/>
    <lineage>
        <taxon>Bacteria</taxon>
        <taxon>Bacillati</taxon>
        <taxon>Actinomycetota</taxon>
        <taxon>Actinomycetes</taxon>
        <taxon>Kitasatosporales</taxon>
        <taxon>Streptomycetaceae</taxon>
        <taxon>Streptomyces</taxon>
    </lineage>
</organism>
<evidence type="ECO:0000259" key="1">
    <source>
        <dbReference type="PROSITE" id="PS51819"/>
    </source>
</evidence>
<dbReference type="CDD" id="cd07247">
    <property type="entry name" value="SgaA_N_like"/>
    <property type="match status" value="2"/>
</dbReference>
<dbReference type="PROSITE" id="PS51819">
    <property type="entry name" value="VOC"/>
    <property type="match status" value="2"/>
</dbReference>
<dbReference type="Proteomes" id="UP000620224">
    <property type="component" value="Unassembled WGS sequence"/>
</dbReference>
<accession>A0A918J882</accession>
<dbReference type="InterPro" id="IPR037523">
    <property type="entry name" value="VOC_core"/>
</dbReference>
<protein>
    <submittedName>
        <fullName evidence="2">Hydroxylase</fullName>
    </submittedName>
</protein>
<dbReference type="InterPro" id="IPR029068">
    <property type="entry name" value="Glyas_Bleomycin-R_OHBP_Dase"/>
</dbReference>
<proteinExistence type="predicted"/>
<comment type="caution">
    <text evidence="2">The sequence shown here is derived from an EMBL/GenBank/DDBJ whole genome shotgun (WGS) entry which is preliminary data.</text>
</comment>
<dbReference type="EMBL" id="BMUE01000006">
    <property type="protein sequence ID" value="GGW54085.1"/>
    <property type="molecule type" value="Genomic_DNA"/>
</dbReference>
<gene>
    <name evidence="2" type="ORF">GCM10010503_34150</name>
</gene>
<dbReference type="AlphaFoldDB" id="A0A918J882"/>
<reference evidence="2" key="2">
    <citation type="submission" date="2020-09" db="EMBL/GenBank/DDBJ databases">
        <authorList>
            <person name="Sun Q."/>
            <person name="Ohkuma M."/>
        </authorList>
    </citation>
    <scope>NUCLEOTIDE SEQUENCE</scope>
    <source>
        <strain evidence="2">JCM 4490</strain>
    </source>
</reference>
<dbReference type="InterPro" id="IPR052164">
    <property type="entry name" value="Anthracycline_SecMetBiosynth"/>
</dbReference>
<dbReference type="Gene3D" id="3.10.180.10">
    <property type="entry name" value="2,3-Dihydroxybiphenyl 1,2-Dioxygenase, domain 1"/>
    <property type="match status" value="2"/>
</dbReference>
<name>A0A918J882_9ACTN</name>
<dbReference type="InterPro" id="IPR004360">
    <property type="entry name" value="Glyas_Fos-R_dOase_dom"/>
</dbReference>
<dbReference type="SUPFAM" id="SSF54593">
    <property type="entry name" value="Glyoxalase/Bleomycin resistance protein/Dihydroxybiphenyl dioxygenase"/>
    <property type="match status" value="2"/>
</dbReference>
<sequence length="263" mass="27538">MLGTEFRTGSPVWIDLGSPDTDAAAAFYGAVFGWRFASAGPEAGGYGFFQKDGRTVAGLGPLTEQGAASSWMTYFRTEDAGATAREVVSAGGTVRAEPMTMGEATMAQFTDPQGAQFAVLHAPGGLEKASEDDTLVWVELHVADPAAAIGFYRGLFGWRTEEMRTPGMTYQVLSIRDGDQEEGSFGGVAPLRAGQDDAGQDDARWVPYFAVADADAVAAAVRGNGGTVVVPPANVPDVGRVAWLADPAQAVFAVLRPDPRQAA</sequence>